<evidence type="ECO:0000313" key="6">
    <source>
        <dbReference type="Proteomes" id="UP000032611"/>
    </source>
</evidence>
<keyword evidence="3" id="KW-0804">Transcription</keyword>
<dbReference type="PANTHER" id="PTHR30146:SF153">
    <property type="entry name" value="LACTOSE OPERON REPRESSOR"/>
    <property type="match status" value="1"/>
</dbReference>
<sequence>MARITVQNIADEVGLSKYAVSRALSGKSGVSEATRKRVNDTAERLGYRKPRQAARLLGVVFDDSDYANSELHMQIQNGIQSDAQRLGFGLRMRATRQAREIEALAEECDGLLIVGAQSEEGMRRAYALGKPVVRSGWLQPLEQVDQVGGTDHEAGSAVAHFLLAKGHRNIVYVHGDPRFRGRMERLYGLREVCEPRGDVTLHDLVLDNGSELPEAIDRLEKQNAGVTAYFCAHDGLALTVISELLRRGHKIPDDCSVIGFGDFSAAQQISPAMTTVRVPGINIGRMAAWMLDQRISNPDFPSCPMRLHVPCQIIERGSSGPAPNTLASAG</sequence>
<dbReference type="KEGG" id="mey:TM49_09770"/>
<evidence type="ECO:0000313" key="5">
    <source>
        <dbReference type="EMBL" id="AJY45894.1"/>
    </source>
</evidence>
<dbReference type="PANTHER" id="PTHR30146">
    <property type="entry name" value="LACI-RELATED TRANSCRIPTIONAL REPRESSOR"/>
    <property type="match status" value="1"/>
</dbReference>
<keyword evidence="2" id="KW-0238">DNA-binding</keyword>
<dbReference type="EMBL" id="CP010803">
    <property type="protein sequence ID" value="AJY45894.1"/>
    <property type="molecule type" value="Genomic_DNA"/>
</dbReference>
<proteinExistence type="predicted"/>
<dbReference type="CDD" id="cd06267">
    <property type="entry name" value="PBP1_LacI_sugar_binding-like"/>
    <property type="match status" value="1"/>
</dbReference>
<dbReference type="RefSeq" id="WP_045680889.1">
    <property type="nucleotide sequence ID" value="NZ_CP010803.1"/>
</dbReference>
<dbReference type="InterPro" id="IPR000843">
    <property type="entry name" value="HTH_LacI"/>
</dbReference>
<evidence type="ECO:0000256" key="1">
    <source>
        <dbReference type="ARBA" id="ARBA00023015"/>
    </source>
</evidence>
<evidence type="ECO:0000256" key="2">
    <source>
        <dbReference type="ARBA" id="ARBA00023125"/>
    </source>
</evidence>
<dbReference type="CDD" id="cd01392">
    <property type="entry name" value="HTH_LacI"/>
    <property type="match status" value="1"/>
</dbReference>
<dbReference type="GO" id="GO:0000976">
    <property type="term" value="F:transcription cis-regulatory region binding"/>
    <property type="evidence" value="ECO:0007669"/>
    <property type="project" value="TreeGrafter"/>
</dbReference>
<dbReference type="Pfam" id="PF00356">
    <property type="entry name" value="LacI"/>
    <property type="match status" value="1"/>
</dbReference>
<organism evidence="5 6">
    <name type="scientific">Martelella endophytica</name>
    <dbReference type="NCBI Taxonomy" id="1486262"/>
    <lineage>
        <taxon>Bacteria</taxon>
        <taxon>Pseudomonadati</taxon>
        <taxon>Pseudomonadota</taxon>
        <taxon>Alphaproteobacteria</taxon>
        <taxon>Hyphomicrobiales</taxon>
        <taxon>Aurantimonadaceae</taxon>
        <taxon>Martelella</taxon>
    </lineage>
</organism>
<feature type="domain" description="HTH lacI-type" evidence="4">
    <location>
        <begin position="4"/>
        <end position="58"/>
    </location>
</feature>
<dbReference type="GO" id="GO:0003700">
    <property type="term" value="F:DNA-binding transcription factor activity"/>
    <property type="evidence" value="ECO:0007669"/>
    <property type="project" value="TreeGrafter"/>
</dbReference>
<dbReference type="HOGENOM" id="CLU_037628_6_0_5"/>
<dbReference type="STRING" id="1486262.TM49_09770"/>
<evidence type="ECO:0000259" key="4">
    <source>
        <dbReference type="PROSITE" id="PS50932"/>
    </source>
</evidence>
<dbReference type="InterPro" id="IPR046335">
    <property type="entry name" value="LacI/GalR-like_sensor"/>
</dbReference>
<dbReference type="Gene3D" id="1.10.260.40">
    <property type="entry name" value="lambda repressor-like DNA-binding domains"/>
    <property type="match status" value="1"/>
</dbReference>
<dbReference type="SUPFAM" id="SSF47413">
    <property type="entry name" value="lambda repressor-like DNA-binding domains"/>
    <property type="match status" value="1"/>
</dbReference>
<dbReference type="SUPFAM" id="SSF53822">
    <property type="entry name" value="Periplasmic binding protein-like I"/>
    <property type="match status" value="1"/>
</dbReference>
<accession>A0A0D5LNU9</accession>
<name>A0A0D5LNU9_MAREN</name>
<dbReference type="Proteomes" id="UP000032611">
    <property type="component" value="Chromosome"/>
</dbReference>
<dbReference type="PATRIC" id="fig|1486262.3.peg.2021"/>
<gene>
    <name evidence="5" type="ORF">TM49_09770</name>
</gene>
<keyword evidence="6" id="KW-1185">Reference proteome</keyword>
<dbReference type="InterPro" id="IPR010982">
    <property type="entry name" value="Lambda_DNA-bd_dom_sf"/>
</dbReference>
<dbReference type="Pfam" id="PF13377">
    <property type="entry name" value="Peripla_BP_3"/>
    <property type="match status" value="1"/>
</dbReference>
<protein>
    <submittedName>
        <fullName evidence="5">LacI family transcriptional regulator</fullName>
    </submittedName>
</protein>
<reference evidence="5 6" key="1">
    <citation type="journal article" date="2015" name="Genome Announc.">
        <title>Complete genome sequence of Martelella endophytica YC6887, which has antifungal activity associated with a halophyte.</title>
        <authorList>
            <person name="Khan A."/>
            <person name="Khan H."/>
            <person name="Chung E.J."/>
            <person name="Hossain M.T."/>
            <person name="Chung Y.R."/>
        </authorList>
    </citation>
    <scope>NUCLEOTIDE SEQUENCE [LARGE SCALE GENOMIC DNA]</scope>
    <source>
        <strain evidence="5">YC6887</strain>
    </source>
</reference>
<dbReference type="SMART" id="SM00354">
    <property type="entry name" value="HTH_LACI"/>
    <property type="match status" value="1"/>
</dbReference>
<dbReference type="PROSITE" id="PS50932">
    <property type="entry name" value="HTH_LACI_2"/>
    <property type="match status" value="1"/>
</dbReference>
<dbReference type="AlphaFoldDB" id="A0A0D5LNU9"/>
<dbReference type="OrthoDB" id="7325800at2"/>
<dbReference type="InterPro" id="IPR028082">
    <property type="entry name" value="Peripla_BP_I"/>
</dbReference>
<evidence type="ECO:0000256" key="3">
    <source>
        <dbReference type="ARBA" id="ARBA00023163"/>
    </source>
</evidence>
<dbReference type="Gene3D" id="3.40.50.2300">
    <property type="match status" value="2"/>
</dbReference>
<keyword evidence="1" id="KW-0805">Transcription regulation</keyword>